<reference evidence="5" key="1">
    <citation type="submission" date="2013-08" db="EMBL/GenBank/DDBJ databases">
        <authorList>
            <person name="Mendez C."/>
            <person name="Richter M."/>
            <person name="Ferrer M."/>
            <person name="Sanchez J."/>
        </authorList>
    </citation>
    <scope>NUCLEOTIDE SEQUENCE</scope>
</reference>
<keyword evidence="3" id="KW-0998">Cell outer membrane</keyword>
<keyword evidence="5" id="KW-0675">Receptor</keyword>
<dbReference type="Gene3D" id="2.40.170.20">
    <property type="entry name" value="TonB-dependent receptor, beta-barrel domain"/>
    <property type="match status" value="1"/>
</dbReference>
<dbReference type="InterPro" id="IPR036942">
    <property type="entry name" value="Beta-barrel_TonB_sf"/>
</dbReference>
<proteinExistence type="predicted"/>
<keyword evidence="2" id="KW-0472">Membrane</keyword>
<sequence length="220" mass="23784">KYAPIRSLLFRGSWSQGFRIPTISDFFAGQGQSFDPLVDPCVANPTLPNCPAHATQTVTQLPVTVGGNANLTPERAISRTIGFVYSPTYIPGFDVSADYYKVEVVNAISPGGIGPQNILDFCYSAVNLDCSLIQRSNANYKTNGEITDILSLNQNVGGIKTEGWDVNLDYRFPSTPIGDFKINADLTFTQNFVTSFLGVNPQGVPTEFTKEVAGSVTSLI</sequence>
<evidence type="ECO:0000256" key="2">
    <source>
        <dbReference type="ARBA" id="ARBA00023136"/>
    </source>
</evidence>
<evidence type="ECO:0000313" key="5">
    <source>
        <dbReference type="EMBL" id="EQD38385.1"/>
    </source>
</evidence>
<evidence type="ECO:0000259" key="4">
    <source>
        <dbReference type="Pfam" id="PF00593"/>
    </source>
</evidence>
<feature type="non-terminal residue" evidence="5">
    <location>
        <position position="1"/>
    </location>
</feature>
<dbReference type="PANTHER" id="PTHR47234:SF2">
    <property type="entry name" value="TONB-DEPENDENT RECEPTOR"/>
    <property type="match status" value="1"/>
</dbReference>
<dbReference type="SUPFAM" id="SSF56935">
    <property type="entry name" value="Porins"/>
    <property type="match status" value="1"/>
</dbReference>
<dbReference type="AlphaFoldDB" id="T1A967"/>
<feature type="domain" description="TonB-dependent receptor-like beta-barrel" evidence="4">
    <location>
        <begin position="2"/>
        <end position="194"/>
    </location>
</feature>
<name>T1A967_9ZZZZ</name>
<feature type="non-terminal residue" evidence="5">
    <location>
        <position position="220"/>
    </location>
</feature>
<dbReference type="EMBL" id="AUZZ01008288">
    <property type="protein sequence ID" value="EQD38385.1"/>
    <property type="molecule type" value="Genomic_DNA"/>
</dbReference>
<evidence type="ECO:0000256" key="3">
    <source>
        <dbReference type="ARBA" id="ARBA00023237"/>
    </source>
</evidence>
<dbReference type="InterPro" id="IPR000531">
    <property type="entry name" value="Beta-barrel_TonB"/>
</dbReference>
<dbReference type="GO" id="GO:0009279">
    <property type="term" value="C:cell outer membrane"/>
    <property type="evidence" value="ECO:0007669"/>
    <property type="project" value="UniProtKB-SubCell"/>
</dbReference>
<dbReference type="PANTHER" id="PTHR47234">
    <property type="match status" value="1"/>
</dbReference>
<gene>
    <name evidence="5" type="ORF">B2A_11477</name>
</gene>
<accession>T1A967</accession>
<organism evidence="5">
    <name type="scientific">mine drainage metagenome</name>
    <dbReference type="NCBI Taxonomy" id="410659"/>
    <lineage>
        <taxon>unclassified sequences</taxon>
        <taxon>metagenomes</taxon>
        <taxon>ecological metagenomes</taxon>
    </lineage>
</organism>
<evidence type="ECO:0000256" key="1">
    <source>
        <dbReference type="ARBA" id="ARBA00004442"/>
    </source>
</evidence>
<reference evidence="5" key="2">
    <citation type="journal article" date="2014" name="ISME J.">
        <title>Microbial stratification in low pH oxic and suboxic macroscopic growths along an acid mine drainage.</title>
        <authorList>
            <person name="Mendez-Garcia C."/>
            <person name="Mesa V."/>
            <person name="Sprenger R.R."/>
            <person name="Richter M."/>
            <person name="Diez M.S."/>
            <person name="Solano J."/>
            <person name="Bargiela R."/>
            <person name="Golyshina O.V."/>
            <person name="Manteca A."/>
            <person name="Ramos J.L."/>
            <person name="Gallego J.R."/>
            <person name="Llorente I."/>
            <person name="Martins Dos Santos V.A."/>
            <person name="Jensen O.N."/>
            <person name="Pelaez A.I."/>
            <person name="Sanchez J."/>
            <person name="Ferrer M."/>
        </authorList>
    </citation>
    <scope>NUCLEOTIDE SEQUENCE</scope>
</reference>
<comment type="caution">
    <text evidence="5">The sequence shown here is derived from an EMBL/GenBank/DDBJ whole genome shotgun (WGS) entry which is preliminary data.</text>
</comment>
<protein>
    <submittedName>
        <fullName evidence="5">TonB-dependent receptor</fullName>
    </submittedName>
</protein>
<dbReference type="Pfam" id="PF00593">
    <property type="entry name" value="TonB_dep_Rec_b-barrel"/>
    <property type="match status" value="1"/>
</dbReference>
<comment type="subcellular location">
    <subcellularLocation>
        <location evidence="1">Cell outer membrane</location>
    </subcellularLocation>
</comment>